<evidence type="ECO:0000256" key="1">
    <source>
        <dbReference type="ARBA" id="ARBA00004496"/>
    </source>
</evidence>
<dbReference type="SUPFAM" id="SSF46579">
    <property type="entry name" value="Prefoldin"/>
    <property type="match status" value="1"/>
</dbReference>
<protein>
    <submittedName>
        <fullName evidence="5 6">Uncharacterized protein</fullName>
    </submittedName>
</protein>
<reference evidence="6" key="3">
    <citation type="submission" date="2015-06" db="UniProtKB">
        <authorList>
            <consortium name="EnsemblMetazoa"/>
        </authorList>
    </citation>
    <scope>IDENTIFICATION</scope>
</reference>
<evidence type="ECO:0000256" key="4">
    <source>
        <dbReference type="SAM" id="Coils"/>
    </source>
</evidence>
<sequence>MERDPSQVLDSILQVEGLAEDILVDRQQIVDLDRKRQQTRQAIRALSKENSDDKSWVCFGNMFLKLQNSRAGNLLKKDFNELDEEINETRNQLKMKVNKLRDAENKDDIKGFSLQPLTKEEMHAINGVL</sequence>
<comment type="subcellular location">
    <subcellularLocation>
        <location evidence="1">Cytoplasm</location>
    </subcellularLocation>
</comment>
<keyword evidence="3" id="KW-0143">Chaperone</keyword>
<feature type="coiled-coil region" evidence="4">
    <location>
        <begin position="29"/>
        <end position="106"/>
    </location>
</feature>
<gene>
    <name evidence="5" type="ORF">CAPTEDRAFT_92249</name>
</gene>
<dbReference type="AlphaFoldDB" id="R7UHY0"/>
<dbReference type="InterPro" id="IPR030482">
    <property type="entry name" value="PDRG1"/>
</dbReference>
<keyword evidence="7" id="KW-1185">Reference proteome</keyword>
<organism evidence="5">
    <name type="scientific">Capitella teleta</name>
    <name type="common">Polychaete worm</name>
    <dbReference type="NCBI Taxonomy" id="283909"/>
    <lineage>
        <taxon>Eukaryota</taxon>
        <taxon>Metazoa</taxon>
        <taxon>Spiralia</taxon>
        <taxon>Lophotrochozoa</taxon>
        <taxon>Annelida</taxon>
        <taxon>Polychaeta</taxon>
        <taxon>Sedentaria</taxon>
        <taxon>Scolecida</taxon>
        <taxon>Capitellidae</taxon>
        <taxon>Capitella</taxon>
    </lineage>
</organism>
<evidence type="ECO:0000313" key="7">
    <source>
        <dbReference type="Proteomes" id="UP000014760"/>
    </source>
</evidence>
<evidence type="ECO:0000313" key="6">
    <source>
        <dbReference type="EnsemblMetazoa" id="CapteP92249"/>
    </source>
</evidence>
<dbReference type="Proteomes" id="UP000014760">
    <property type="component" value="Unassembled WGS sequence"/>
</dbReference>
<accession>R7UHY0</accession>
<dbReference type="CDD" id="cd22860">
    <property type="entry name" value="PDRG1"/>
    <property type="match status" value="1"/>
</dbReference>
<dbReference type="EnsemblMetazoa" id="CapteT92249">
    <property type="protein sequence ID" value="CapteP92249"/>
    <property type="gene ID" value="CapteG92249"/>
</dbReference>
<keyword evidence="2" id="KW-0963">Cytoplasm</keyword>
<dbReference type="GO" id="GO:0005737">
    <property type="term" value="C:cytoplasm"/>
    <property type="evidence" value="ECO:0007669"/>
    <property type="project" value="UniProtKB-SubCell"/>
</dbReference>
<evidence type="ECO:0000313" key="5">
    <source>
        <dbReference type="EMBL" id="ELU05820.1"/>
    </source>
</evidence>
<dbReference type="HOGENOM" id="CLU_132161_0_0_1"/>
<dbReference type="OMA" id="DEKAMVC"/>
<dbReference type="EMBL" id="KB301197">
    <property type="protein sequence ID" value="ELU05820.1"/>
    <property type="molecule type" value="Genomic_DNA"/>
</dbReference>
<keyword evidence="4" id="KW-0175">Coiled coil</keyword>
<dbReference type="EMBL" id="AMQN01007695">
    <property type="status" value="NOT_ANNOTATED_CDS"/>
    <property type="molecule type" value="Genomic_DNA"/>
</dbReference>
<dbReference type="OrthoDB" id="20282at2759"/>
<dbReference type="FunCoup" id="R7UHY0">
    <property type="interactions" value="75"/>
</dbReference>
<dbReference type="PANTHER" id="PTHR21162">
    <property type="entry name" value="P53 AND DNA DAMAGE-REGULATED PROTEIN"/>
    <property type="match status" value="1"/>
</dbReference>
<evidence type="ECO:0000256" key="3">
    <source>
        <dbReference type="ARBA" id="ARBA00023186"/>
    </source>
</evidence>
<reference evidence="7" key="1">
    <citation type="submission" date="2012-12" db="EMBL/GenBank/DDBJ databases">
        <authorList>
            <person name="Hellsten U."/>
            <person name="Grimwood J."/>
            <person name="Chapman J.A."/>
            <person name="Shapiro H."/>
            <person name="Aerts A."/>
            <person name="Otillar R.P."/>
            <person name="Terry A.Y."/>
            <person name="Boore J.L."/>
            <person name="Simakov O."/>
            <person name="Marletaz F."/>
            <person name="Cho S.-J."/>
            <person name="Edsinger-Gonzales E."/>
            <person name="Havlak P."/>
            <person name="Kuo D.-H."/>
            <person name="Larsson T."/>
            <person name="Lv J."/>
            <person name="Arendt D."/>
            <person name="Savage R."/>
            <person name="Osoegawa K."/>
            <person name="de Jong P."/>
            <person name="Lindberg D.R."/>
            <person name="Seaver E.C."/>
            <person name="Weisblat D.A."/>
            <person name="Putnam N.H."/>
            <person name="Grigoriev I.V."/>
            <person name="Rokhsar D.S."/>
        </authorList>
    </citation>
    <scope>NUCLEOTIDE SEQUENCE</scope>
    <source>
        <strain evidence="7">I ESC-2004</strain>
    </source>
</reference>
<reference evidence="5 7" key="2">
    <citation type="journal article" date="2013" name="Nature">
        <title>Insights into bilaterian evolution from three spiralian genomes.</title>
        <authorList>
            <person name="Simakov O."/>
            <person name="Marletaz F."/>
            <person name="Cho S.J."/>
            <person name="Edsinger-Gonzales E."/>
            <person name="Havlak P."/>
            <person name="Hellsten U."/>
            <person name="Kuo D.H."/>
            <person name="Larsson T."/>
            <person name="Lv J."/>
            <person name="Arendt D."/>
            <person name="Savage R."/>
            <person name="Osoegawa K."/>
            <person name="de Jong P."/>
            <person name="Grimwood J."/>
            <person name="Chapman J.A."/>
            <person name="Shapiro H."/>
            <person name="Aerts A."/>
            <person name="Otillar R.P."/>
            <person name="Terry A.Y."/>
            <person name="Boore J.L."/>
            <person name="Grigoriev I.V."/>
            <person name="Lindberg D.R."/>
            <person name="Seaver E.C."/>
            <person name="Weisblat D.A."/>
            <person name="Putnam N.H."/>
            <person name="Rokhsar D.S."/>
        </authorList>
    </citation>
    <scope>NUCLEOTIDE SEQUENCE</scope>
    <source>
        <strain evidence="5 7">I ESC-2004</strain>
    </source>
</reference>
<dbReference type="STRING" id="283909.R7UHY0"/>
<evidence type="ECO:0000256" key="2">
    <source>
        <dbReference type="ARBA" id="ARBA00022490"/>
    </source>
</evidence>
<name>R7UHY0_CAPTE</name>
<dbReference type="PANTHER" id="PTHR21162:SF0">
    <property type="entry name" value="P53 AND DNA DAMAGE-REGULATED PROTEIN 1"/>
    <property type="match status" value="1"/>
</dbReference>
<proteinExistence type="predicted"/>